<proteinExistence type="predicted"/>
<evidence type="ECO:0000256" key="1">
    <source>
        <dbReference type="SAM" id="Phobius"/>
    </source>
</evidence>
<protein>
    <submittedName>
        <fullName evidence="2">Uncharacterized protein</fullName>
    </submittedName>
</protein>
<dbReference type="RefSeq" id="WP_230495952.1">
    <property type="nucleotide sequence ID" value="NZ_CAKJTG010000006.1"/>
</dbReference>
<keyword evidence="3" id="KW-1185">Reference proteome</keyword>
<dbReference type="Proteomes" id="UP000789845">
    <property type="component" value="Unassembled WGS sequence"/>
</dbReference>
<dbReference type="NCBIfam" id="NF041644">
    <property type="entry name" value="CBO0543_fam"/>
    <property type="match status" value="1"/>
</dbReference>
<feature type="transmembrane region" description="Helical" evidence="1">
    <location>
        <begin position="153"/>
        <end position="174"/>
    </location>
</feature>
<reference evidence="2" key="1">
    <citation type="submission" date="2021-10" db="EMBL/GenBank/DDBJ databases">
        <authorList>
            <person name="Criscuolo A."/>
        </authorList>
    </citation>
    <scope>NUCLEOTIDE SEQUENCE</scope>
    <source>
        <strain evidence="2">CIP111885</strain>
    </source>
</reference>
<dbReference type="EMBL" id="CAKJTG010000006">
    <property type="protein sequence ID" value="CAG9607693.1"/>
    <property type="molecule type" value="Genomic_DNA"/>
</dbReference>
<evidence type="ECO:0000313" key="3">
    <source>
        <dbReference type="Proteomes" id="UP000789845"/>
    </source>
</evidence>
<feature type="transmembrane region" description="Helical" evidence="1">
    <location>
        <begin position="129"/>
        <end position="147"/>
    </location>
</feature>
<gene>
    <name evidence="2" type="ORF">NEOCIP111885_01385</name>
</gene>
<dbReference type="AlphaFoldDB" id="A0A9C7G8I5"/>
<name>A0A9C7G8I5_9BACI</name>
<feature type="transmembrane region" description="Helical" evidence="1">
    <location>
        <begin position="65"/>
        <end position="88"/>
    </location>
</feature>
<accession>A0A9C7G8I5</accession>
<keyword evidence="1" id="KW-0812">Transmembrane</keyword>
<evidence type="ECO:0000313" key="2">
    <source>
        <dbReference type="EMBL" id="CAG9607693.1"/>
    </source>
</evidence>
<feature type="transmembrane region" description="Helical" evidence="1">
    <location>
        <begin position="36"/>
        <end position="53"/>
    </location>
</feature>
<feature type="transmembrane region" description="Helical" evidence="1">
    <location>
        <begin position="100"/>
        <end position="117"/>
    </location>
</feature>
<comment type="caution">
    <text evidence="2">The sequence shown here is derived from an EMBL/GenBank/DDBJ whole genome shotgun (WGS) entry which is preliminary data.</text>
</comment>
<keyword evidence="1" id="KW-1133">Transmembrane helix</keyword>
<dbReference type="InterPro" id="IPR048147">
    <property type="entry name" value="CBO0543-like"/>
</dbReference>
<sequence>MKNLSTIEKLDKLSSEVPELMQRIIDLWSKEVLFTWRWWFGFVLTILTWLFWYKTHKKESRYRLLTAGFFVMVVSVSFDSIGVQLGFWSYRFEVLPLIPAYLPYDVALMPVVVMSLIQFKPNSSPYLKGILFGLLTAYIGEPIIVWLKIYKPIIWHFYYSIPIYFTIFLIAHWLTTRKYFTELS</sequence>
<keyword evidence="1" id="KW-0472">Membrane</keyword>
<organism evidence="2 3">
    <name type="scientific">Pseudoneobacillus rhizosphaerae</name>
    <dbReference type="NCBI Taxonomy" id="2880968"/>
    <lineage>
        <taxon>Bacteria</taxon>
        <taxon>Bacillati</taxon>
        <taxon>Bacillota</taxon>
        <taxon>Bacilli</taxon>
        <taxon>Bacillales</taxon>
        <taxon>Bacillaceae</taxon>
        <taxon>Pseudoneobacillus</taxon>
    </lineage>
</organism>